<accession>A0A6C0D3I1</accession>
<reference evidence="1" key="1">
    <citation type="journal article" date="2020" name="Nature">
        <title>Giant virus diversity and host interactions through global metagenomics.</title>
        <authorList>
            <person name="Schulz F."/>
            <person name="Roux S."/>
            <person name="Paez-Espino D."/>
            <person name="Jungbluth S."/>
            <person name="Walsh D.A."/>
            <person name="Denef V.J."/>
            <person name="McMahon K.D."/>
            <person name="Konstantinidis K.T."/>
            <person name="Eloe-Fadrosh E.A."/>
            <person name="Kyrpides N.C."/>
            <person name="Woyke T."/>
        </authorList>
    </citation>
    <scope>NUCLEOTIDE SEQUENCE</scope>
    <source>
        <strain evidence="1">GVMAG-M-3300023174-107</strain>
    </source>
</reference>
<protein>
    <submittedName>
        <fullName evidence="1">Uncharacterized protein</fullName>
    </submittedName>
</protein>
<dbReference type="AlphaFoldDB" id="A0A6C0D3I1"/>
<evidence type="ECO:0000313" key="1">
    <source>
        <dbReference type="EMBL" id="QHT10654.1"/>
    </source>
</evidence>
<dbReference type="EMBL" id="MN739523">
    <property type="protein sequence ID" value="QHT10654.1"/>
    <property type="molecule type" value="Genomic_DNA"/>
</dbReference>
<proteinExistence type="predicted"/>
<name>A0A6C0D3I1_9ZZZZ</name>
<sequence>MARLFKISDLNPLKCHKEDCVPNVLSYLYLLERDEAFKFANVNDQVMSKHIIDFLNHTYGANHKLLEIYNTNDDPTPDMVDEILDEQNTIDFLEDQLKNNTVTIALFLGKVNHLALFGKINHQVYIIDVQTGEQIAMNDPNVGLYLYKFNEIYLFATEGNKMSNMKVRNSSRFKKNAYMHTIKQRIRANPNAVRWSRYLLQHSGLIPSKKYKIINKHTNKLVINSIFLRFEGKNAVFQDIVVPTAEHFFIEIKPRSITRSLRSKSKSKSKSKHSI</sequence>
<organism evidence="1">
    <name type="scientific">viral metagenome</name>
    <dbReference type="NCBI Taxonomy" id="1070528"/>
    <lineage>
        <taxon>unclassified sequences</taxon>
        <taxon>metagenomes</taxon>
        <taxon>organismal metagenomes</taxon>
    </lineage>
</organism>